<reference evidence="1" key="1">
    <citation type="submission" date="2023-03" db="EMBL/GenBank/DDBJ databases">
        <title>Massive genome expansion in bonnet fungi (Mycena s.s.) driven by repeated elements and novel gene families across ecological guilds.</title>
        <authorList>
            <consortium name="Lawrence Berkeley National Laboratory"/>
            <person name="Harder C.B."/>
            <person name="Miyauchi S."/>
            <person name="Viragh M."/>
            <person name="Kuo A."/>
            <person name="Thoen E."/>
            <person name="Andreopoulos B."/>
            <person name="Lu D."/>
            <person name="Skrede I."/>
            <person name="Drula E."/>
            <person name="Henrissat B."/>
            <person name="Morin E."/>
            <person name="Kohler A."/>
            <person name="Barry K."/>
            <person name="LaButti K."/>
            <person name="Morin E."/>
            <person name="Salamov A."/>
            <person name="Lipzen A."/>
            <person name="Mereny Z."/>
            <person name="Hegedus B."/>
            <person name="Baldrian P."/>
            <person name="Stursova M."/>
            <person name="Weitz H."/>
            <person name="Taylor A."/>
            <person name="Grigoriev I.V."/>
            <person name="Nagy L.G."/>
            <person name="Martin F."/>
            <person name="Kauserud H."/>
        </authorList>
    </citation>
    <scope>NUCLEOTIDE SEQUENCE</scope>
    <source>
        <strain evidence="1">CBHHK002</strain>
    </source>
</reference>
<dbReference type="Proteomes" id="UP001218218">
    <property type="component" value="Unassembled WGS sequence"/>
</dbReference>
<accession>A0AAD7A322</accession>
<organism evidence="1 2">
    <name type="scientific">Mycena albidolilacea</name>
    <dbReference type="NCBI Taxonomy" id="1033008"/>
    <lineage>
        <taxon>Eukaryota</taxon>
        <taxon>Fungi</taxon>
        <taxon>Dikarya</taxon>
        <taxon>Basidiomycota</taxon>
        <taxon>Agaricomycotina</taxon>
        <taxon>Agaricomycetes</taxon>
        <taxon>Agaricomycetidae</taxon>
        <taxon>Agaricales</taxon>
        <taxon>Marasmiineae</taxon>
        <taxon>Mycenaceae</taxon>
        <taxon>Mycena</taxon>
    </lineage>
</organism>
<dbReference type="EMBL" id="JARIHO010000018">
    <property type="protein sequence ID" value="KAJ7347995.1"/>
    <property type="molecule type" value="Genomic_DNA"/>
</dbReference>
<gene>
    <name evidence="1" type="ORF">DFH08DRAFT_155968</name>
</gene>
<evidence type="ECO:0000313" key="1">
    <source>
        <dbReference type="EMBL" id="KAJ7347995.1"/>
    </source>
</evidence>
<dbReference type="AlphaFoldDB" id="A0AAD7A322"/>
<proteinExistence type="predicted"/>
<sequence length="155" mass="18369">MFRGLRRKSILSCLRWKHYKPGSSRGIVPPLFGQKSARWPDVFAFIMQPKFCWAVWGPKSVDRYTTVQEIWTPWIDGEAVYDAAGIQTGKKPAIKLVEQYLQNKWRTPDGQKERGAIAQHWGRYREIPEWIECEFSQRVDKRLQASESRWRKQRS</sequence>
<keyword evidence="2" id="KW-1185">Reference proteome</keyword>
<comment type="caution">
    <text evidence="1">The sequence shown here is derived from an EMBL/GenBank/DDBJ whole genome shotgun (WGS) entry which is preliminary data.</text>
</comment>
<name>A0AAD7A322_9AGAR</name>
<evidence type="ECO:0000313" key="2">
    <source>
        <dbReference type="Proteomes" id="UP001218218"/>
    </source>
</evidence>
<protein>
    <submittedName>
        <fullName evidence="1">Uncharacterized protein</fullName>
    </submittedName>
</protein>